<dbReference type="AlphaFoldDB" id="I1Q766"/>
<accession>I1Q766</accession>
<dbReference type="HOGENOM" id="CLU_2416898_0_0_1"/>
<protein>
    <submittedName>
        <fullName evidence="1">Uncharacterized protein</fullName>
    </submittedName>
</protein>
<proteinExistence type="predicted"/>
<dbReference type="EnsemblPlants" id="ORGLA06G0297900.1">
    <property type="protein sequence ID" value="ORGLA06G0297900.1"/>
    <property type="gene ID" value="ORGLA06G0297900"/>
</dbReference>
<name>I1Q766_ORYGL</name>
<dbReference type="Gramene" id="ORGLA06G0297900.1">
    <property type="protein sequence ID" value="ORGLA06G0297900.1"/>
    <property type="gene ID" value="ORGLA06G0297900"/>
</dbReference>
<sequence length="92" mass="10306">MSGDMPIRLYYGDAPIQICDSGVDLTVYAFHNTSLNAPEHMGLSDLLGWLYNMFGVDLVLDKFVINVVWPVRGHHGWQWRCQLGVGGSLLVK</sequence>
<evidence type="ECO:0000313" key="1">
    <source>
        <dbReference type="EnsemblPlants" id="ORGLA06G0297900.1"/>
    </source>
</evidence>
<reference evidence="1" key="1">
    <citation type="submission" date="2015-06" db="UniProtKB">
        <authorList>
            <consortium name="EnsemblPlants"/>
        </authorList>
    </citation>
    <scope>IDENTIFICATION</scope>
</reference>
<organism evidence="1 2">
    <name type="scientific">Oryza glaberrima</name>
    <name type="common">African rice</name>
    <dbReference type="NCBI Taxonomy" id="4538"/>
    <lineage>
        <taxon>Eukaryota</taxon>
        <taxon>Viridiplantae</taxon>
        <taxon>Streptophyta</taxon>
        <taxon>Embryophyta</taxon>
        <taxon>Tracheophyta</taxon>
        <taxon>Spermatophyta</taxon>
        <taxon>Magnoliopsida</taxon>
        <taxon>Liliopsida</taxon>
        <taxon>Poales</taxon>
        <taxon>Poaceae</taxon>
        <taxon>BOP clade</taxon>
        <taxon>Oryzoideae</taxon>
        <taxon>Oryzeae</taxon>
        <taxon>Oryzinae</taxon>
        <taxon>Oryza</taxon>
    </lineage>
</organism>
<evidence type="ECO:0000313" key="2">
    <source>
        <dbReference type="Proteomes" id="UP000007306"/>
    </source>
</evidence>
<reference evidence="2" key="2">
    <citation type="submission" date="2018-04" db="EMBL/GenBank/DDBJ databases">
        <title>OglaRS2 (Oryza glaberrima Reference Sequence Version 2).</title>
        <authorList>
            <person name="Zhang J."/>
            <person name="Kudrna D."/>
            <person name="Lee S."/>
            <person name="Talag J."/>
            <person name="Rajasekar S."/>
            <person name="Wing R.A."/>
        </authorList>
    </citation>
    <scope>NUCLEOTIDE SEQUENCE [LARGE SCALE GENOMIC DNA]</scope>
    <source>
        <strain evidence="2">cv. IRGC 96717</strain>
    </source>
</reference>
<dbReference type="Proteomes" id="UP000007306">
    <property type="component" value="Unassembled WGS sequence"/>
</dbReference>
<keyword evidence="2" id="KW-1185">Reference proteome</keyword>